<accession>A0A7C3E5L9</accession>
<evidence type="ECO:0000313" key="1">
    <source>
        <dbReference type="EMBL" id="HFH29697.1"/>
    </source>
</evidence>
<sequence length="173" mass="19222">MHTTAPDAEAFVEAARHFSEILIDASSLIVLADIGALETASNTWRLVTIPEAAAEAGPDLHNEAGNPVKVLQVRPVQPEKVKGEPSTDLLILETAKKHRWPLLSEDRKILISAEEAGLPCFDSLVAIELLKGFSPQGLEFYKEWHRRILSRNKYASYRLSWADQIAMAIIKLL</sequence>
<dbReference type="EMBL" id="DSVL01000285">
    <property type="protein sequence ID" value="HFH29697.1"/>
    <property type="molecule type" value="Genomic_DNA"/>
</dbReference>
<protein>
    <recommendedName>
        <fullName evidence="2">PIN domain-containing protein</fullName>
    </recommendedName>
</protein>
<proteinExistence type="predicted"/>
<dbReference type="AlphaFoldDB" id="A0A7C3E5L9"/>
<evidence type="ECO:0008006" key="2">
    <source>
        <dbReference type="Google" id="ProtNLM"/>
    </source>
</evidence>
<gene>
    <name evidence="1" type="ORF">ENS59_09340</name>
</gene>
<comment type="caution">
    <text evidence="1">The sequence shown here is derived from an EMBL/GenBank/DDBJ whole genome shotgun (WGS) entry which is preliminary data.</text>
</comment>
<name>A0A7C3E5L9_9SPIR</name>
<organism evidence="1">
    <name type="scientific">Gracilinema caldarium</name>
    <dbReference type="NCBI Taxonomy" id="215591"/>
    <lineage>
        <taxon>Bacteria</taxon>
        <taxon>Pseudomonadati</taxon>
        <taxon>Spirochaetota</taxon>
        <taxon>Spirochaetia</taxon>
        <taxon>Spirochaetales</taxon>
        <taxon>Breznakiellaceae</taxon>
        <taxon>Gracilinema</taxon>
    </lineage>
</organism>
<reference evidence="1" key="1">
    <citation type="journal article" date="2020" name="mSystems">
        <title>Genome- and Community-Level Interaction Insights into Carbon Utilization and Element Cycling Functions of Hydrothermarchaeota in Hydrothermal Sediment.</title>
        <authorList>
            <person name="Zhou Z."/>
            <person name="Liu Y."/>
            <person name="Xu W."/>
            <person name="Pan J."/>
            <person name="Luo Z.H."/>
            <person name="Li M."/>
        </authorList>
    </citation>
    <scope>NUCLEOTIDE SEQUENCE [LARGE SCALE GENOMIC DNA]</scope>
    <source>
        <strain evidence="1">SpSt-503</strain>
    </source>
</reference>